<dbReference type="SUPFAM" id="SSF64438">
    <property type="entry name" value="CNF1/YfiH-like putative cysteine hydrolases"/>
    <property type="match status" value="1"/>
</dbReference>
<evidence type="ECO:0000256" key="3">
    <source>
        <dbReference type="ARBA" id="ARBA00022679"/>
    </source>
</evidence>
<evidence type="ECO:0000256" key="7">
    <source>
        <dbReference type="ARBA" id="ARBA00047989"/>
    </source>
</evidence>
<keyword evidence="6" id="KW-0862">Zinc</keyword>
<dbReference type="InterPro" id="IPR003730">
    <property type="entry name" value="Cu_polyphenol_OxRdtase"/>
</dbReference>
<evidence type="ECO:0000256" key="9">
    <source>
        <dbReference type="ARBA" id="ARBA00049893"/>
    </source>
</evidence>
<evidence type="ECO:0000256" key="10">
    <source>
        <dbReference type="RuleBase" id="RU361274"/>
    </source>
</evidence>
<keyword evidence="12" id="KW-1185">Reference proteome</keyword>
<dbReference type="EMBL" id="JBHGCJ010000001">
    <property type="protein sequence ID" value="MFG6108126.1"/>
    <property type="molecule type" value="Genomic_DNA"/>
</dbReference>
<evidence type="ECO:0000256" key="1">
    <source>
        <dbReference type="ARBA" id="ARBA00000553"/>
    </source>
</evidence>
<protein>
    <recommendedName>
        <fullName evidence="10">Purine nucleoside phosphorylase</fullName>
    </recommendedName>
</protein>
<comment type="similarity">
    <text evidence="2 10">Belongs to the purine nucleoside phosphorylase YfiH/LACC1 family.</text>
</comment>
<evidence type="ECO:0000313" key="11">
    <source>
        <dbReference type="EMBL" id="MFG6108126.1"/>
    </source>
</evidence>
<comment type="caution">
    <text evidence="11">The sequence shown here is derived from an EMBL/GenBank/DDBJ whole genome shotgun (WGS) entry which is preliminary data.</text>
</comment>
<sequence>MMHASLPLLVADWPAPPRVRACTTLRHGAGGSLPPFDQFNMGNRYAVDGDDPVQVQRNRDLLQAGLALPSAPHWLRQVHGTTVLRFDAPPSAQGVDVEPTADASVTSVPGVVLAILTADCLPVVFAARDGTEVAAAHAGWRGLADGMLEATVAAMHTPPAQVQAWLGPAAGPAHYEVGEDVFAAFVDRDAGAQAAFVATRAGHWKVDLYALARRRLHGVGIDPAQISGGQLCSIAEPQRFYSHRRDRRTGRMATLAWMAP</sequence>
<gene>
    <name evidence="11" type="primary">pgeF</name>
    <name evidence="11" type="ORF">ACEU0G_001599</name>
</gene>
<comment type="catalytic activity">
    <reaction evidence="8">
        <text>adenosine + phosphate = alpha-D-ribose 1-phosphate + adenine</text>
        <dbReference type="Rhea" id="RHEA:27642"/>
        <dbReference type="ChEBI" id="CHEBI:16335"/>
        <dbReference type="ChEBI" id="CHEBI:16708"/>
        <dbReference type="ChEBI" id="CHEBI:43474"/>
        <dbReference type="ChEBI" id="CHEBI:57720"/>
        <dbReference type="EC" id="2.4.2.1"/>
    </reaction>
    <physiologicalReaction direction="left-to-right" evidence="8">
        <dbReference type="Rhea" id="RHEA:27643"/>
    </physiologicalReaction>
</comment>
<evidence type="ECO:0000256" key="4">
    <source>
        <dbReference type="ARBA" id="ARBA00022723"/>
    </source>
</evidence>
<evidence type="ECO:0000256" key="2">
    <source>
        <dbReference type="ARBA" id="ARBA00007353"/>
    </source>
</evidence>
<keyword evidence="5" id="KW-0378">Hydrolase</keyword>
<keyword evidence="3" id="KW-0808">Transferase</keyword>
<dbReference type="InterPro" id="IPR011324">
    <property type="entry name" value="Cytotoxic_necrot_fac-like_cat"/>
</dbReference>
<dbReference type="Pfam" id="PF02578">
    <property type="entry name" value="Cu-oxidase_4"/>
    <property type="match status" value="1"/>
</dbReference>
<accession>A0ABW7CVI2</accession>
<organism evidence="11 12">
    <name type="scientific">Stenotrophomonas nematodicola</name>
    <dbReference type="NCBI Taxonomy" id="2656746"/>
    <lineage>
        <taxon>Bacteria</taxon>
        <taxon>Pseudomonadati</taxon>
        <taxon>Pseudomonadota</taxon>
        <taxon>Gammaproteobacteria</taxon>
        <taxon>Lysobacterales</taxon>
        <taxon>Lysobacteraceae</taxon>
        <taxon>Stenotrophomonas</taxon>
    </lineage>
</organism>
<keyword evidence="4" id="KW-0479">Metal-binding</keyword>
<evidence type="ECO:0000256" key="6">
    <source>
        <dbReference type="ARBA" id="ARBA00022833"/>
    </source>
</evidence>
<evidence type="ECO:0000256" key="8">
    <source>
        <dbReference type="ARBA" id="ARBA00048968"/>
    </source>
</evidence>
<dbReference type="Gene3D" id="3.60.140.10">
    <property type="entry name" value="CNF1/YfiH-like putative cysteine hydrolases"/>
    <property type="match status" value="1"/>
</dbReference>
<dbReference type="NCBIfam" id="TIGR00726">
    <property type="entry name" value="peptidoglycan editing factor PgeF"/>
    <property type="match status" value="1"/>
</dbReference>
<proteinExistence type="inferred from homology"/>
<dbReference type="InterPro" id="IPR038371">
    <property type="entry name" value="Cu_polyphenol_OxRdtase_sf"/>
</dbReference>
<reference evidence="11 12" key="1">
    <citation type="submission" date="2024-09" db="EMBL/GenBank/DDBJ databases">
        <authorList>
            <consortium name="All-Russian atlas of soil microorganisms"/>
            <consortium name="as a basis for the search for new antimicrobial producers and enzymes with unique properties"/>
            <person name="Sokolova E.A."/>
            <person name="Voronina E.N."/>
        </authorList>
    </citation>
    <scope>NUCLEOTIDE SEQUENCE [LARGE SCALE GENOMIC DNA]</scope>
    <source>
        <strain evidence="11 12">AF-22b-331.1</strain>
    </source>
</reference>
<comment type="catalytic activity">
    <reaction evidence="7">
        <text>adenosine + H2O + H(+) = inosine + NH4(+)</text>
        <dbReference type="Rhea" id="RHEA:24408"/>
        <dbReference type="ChEBI" id="CHEBI:15377"/>
        <dbReference type="ChEBI" id="CHEBI:15378"/>
        <dbReference type="ChEBI" id="CHEBI:16335"/>
        <dbReference type="ChEBI" id="CHEBI:17596"/>
        <dbReference type="ChEBI" id="CHEBI:28938"/>
        <dbReference type="EC" id="3.5.4.4"/>
    </reaction>
    <physiologicalReaction direction="left-to-right" evidence="7">
        <dbReference type="Rhea" id="RHEA:24409"/>
    </physiologicalReaction>
</comment>
<comment type="catalytic activity">
    <reaction evidence="1">
        <text>inosine + phosphate = alpha-D-ribose 1-phosphate + hypoxanthine</text>
        <dbReference type="Rhea" id="RHEA:27646"/>
        <dbReference type="ChEBI" id="CHEBI:17368"/>
        <dbReference type="ChEBI" id="CHEBI:17596"/>
        <dbReference type="ChEBI" id="CHEBI:43474"/>
        <dbReference type="ChEBI" id="CHEBI:57720"/>
        <dbReference type="EC" id="2.4.2.1"/>
    </reaction>
    <physiologicalReaction direction="left-to-right" evidence="1">
        <dbReference type="Rhea" id="RHEA:27647"/>
    </physiologicalReaction>
</comment>
<comment type="catalytic activity">
    <reaction evidence="9">
        <text>S-methyl-5'-thioadenosine + phosphate = 5-(methylsulfanyl)-alpha-D-ribose 1-phosphate + adenine</text>
        <dbReference type="Rhea" id="RHEA:11852"/>
        <dbReference type="ChEBI" id="CHEBI:16708"/>
        <dbReference type="ChEBI" id="CHEBI:17509"/>
        <dbReference type="ChEBI" id="CHEBI:43474"/>
        <dbReference type="ChEBI" id="CHEBI:58533"/>
        <dbReference type="EC" id="2.4.2.28"/>
    </reaction>
    <physiologicalReaction direction="left-to-right" evidence="9">
        <dbReference type="Rhea" id="RHEA:11853"/>
    </physiologicalReaction>
</comment>
<evidence type="ECO:0000313" key="12">
    <source>
        <dbReference type="Proteomes" id="UP001605261"/>
    </source>
</evidence>
<name>A0ABW7CVI2_9GAMM</name>
<dbReference type="CDD" id="cd16833">
    <property type="entry name" value="YfiH"/>
    <property type="match status" value="1"/>
</dbReference>
<dbReference type="PANTHER" id="PTHR30616">
    <property type="entry name" value="UNCHARACTERIZED PROTEIN YFIH"/>
    <property type="match status" value="1"/>
</dbReference>
<dbReference type="Proteomes" id="UP001605261">
    <property type="component" value="Unassembled WGS sequence"/>
</dbReference>
<dbReference type="PANTHER" id="PTHR30616:SF2">
    <property type="entry name" value="PURINE NUCLEOSIDE PHOSPHORYLASE LACC1"/>
    <property type="match status" value="1"/>
</dbReference>
<evidence type="ECO:0000256" key="5">
    <source>
        <dbReference type="ARBA" id="ARBA00022801"/>
    </source>
</evidence>